<reference evidence="2" key="2">
    <citation type="submission" date="2025-08" db="UniProtKB">
        <authorList>
            <consortium name="Ensembl"/>
        </authorList>
    </citation>
    <scope>IDENTIFICATION</scope>
    <source>
        <strain evidence="2">Glennie</strain>
    </source>
</reference>
<keyword evidence="3" id="KW-1185">Reference proteome</keyword>
<dbReference type="InParanoid" id="A0A6I8NT66"/>
<dbReference type="InterPro" id="IPR033579">
    <property type="entry name" value="TMEM128"/>
</dbReference>
<feature type="transmembrane region" description="Helical" evidence="1">
    <location>
        <begin position="28"/>
        <end position="46"/>
    </location>
</feature>
<keyword evidence="1" id="KW-0812">Transmembrane</keyword>
<proteinExistence type="predicted"/>
<organism evidence="2 3">
    <name type="scientific">Ornithorhynchus anatinus</name>
    <name type="common">Duckbill platypus</name>
    <dbReference type="NCBI Taxonomy" id="9258"/>
    <lineage>
        <taxon>Eukaryota</taxon>
        <taxon>Metazoa</taxon>
        <taxon>Chordata</taxon>
        <taxon>Craniata</taxon>
        <taxon>Vertebrata</taxon>
        <taxon>Euteleostomi</taxon>
        <taxon>Mammalia</taxon>
        <taxon>Monotremata</taxon>
        <taxon>Ornithorhynchidae</taxon>
        <taxon>Ornithorhynchus</taxon>
    </lineage>
</organism>
<evidence type="ECO:0000313" key="2">
    <source>
        <dbReference type="Ensembl" id="ENSOANP00000044170.1"/>
    </source>
</evidence>
<dbReference type="AlphaFoldDB" id="A0A6I8NT66"/>
<evidence type="ECO:0000256" key="1">
    <source>
        <dbReference type="SAM" id="Phobius"/>
    </source>
</evidence>
<sequence length="145" mass="16574">MEINLICLVFFVEESTDVKKKEKPLPRLNIHSAFWILASIVLTYYVEFFKTVKESVLTDSWFLVGSILLTISLTIAFYCIGYLEWCCGIGDYDTRYPALIPVTTATFISAAICFNIALWSVWSFFTPLLLFTQFMGMVMLVSLFG</sequence>
<dbReference type="Bgee" id="ENSOANG00000042535">
    <property type="expression patterns" value="Expressed in brain and 8 other cell types or tissues"/>
</dbReference>
<keyword evidence="1" id="KW-0472">Membrane</keyword>
<dbReference type="Ensembl" id="ENSOANT00000062090.1">
    <property type="protein sequence ID" value="ENSOANP00000044170.1"/>
    <property type="gene ID" value="ENSOANG00000042535.1"/>
</dbReference>
<reference evidence="2 3" key="1">
    <citation type="journal article" date="2008" name="Nature">
        <title>Genome analysis of the platypus reveals unique signatures of evolution.</title>
        <authorList>
            <person name="Warren W.C."/>
            <person name="Hillier L.W."/>
            <person name="Marshall Graves J.A."/>
            <person name="Birney E."/>
            <person name="Ponting C.P."/>
            <person name="Grutzner F."/>
            <person name="Belov K."/>
            <person name="Miller W."/>
            <person name="Clarke L."/>
            <person name="Chinwalla A.T."/>
            <person name="Yang S.P."/>
            <person name="Heger A."/>
            <person name="Locke D.P."/>
            <person name="Miethke P."/>
            <person name="Waters P.D."/>
            <person name="Veyrunes F."/>
            <person name="Fulton L."/>
            <person name="Fulton B."/>
            <person name="Graves T."/>
            <person name="Wallis J."/>
            <person name="Puente X.S."/>
            <person name="Lopez-Otin C."/>
            <person name="Ordonez G.R."/>
            <person name="Eichler E.E."/>
            <person name="Chen L."/>
            <person name="Cheng Z."/>
            <person name="Deakin J.E."/>
            <person name="Alsop A."/>
            <person name="Thompson K."/>
            <person name="Kirby P."/>
            <person name="Papenfuss A.T."/>
            <person name="Wakefield M.J."/>
            <person name="Olender T."/>
            <person name="Lancet D."/>
            <person name="Huttley G.A."/>
            <person name="Smit A.F."/>
            <person name="Pask A."/>
            <person name="Temple-Smith P."/>
            <person name="Batzer M.A."/>
            <person name="Walker J.A."/>
            <person name="Konkel M.K."/>
            <person name="Harris R.S."/>
            <person name="Whittington C.M."/>
            <person name="Wong E.S."/>
            <person name="Gemmell N.J."/>
            <person name="Buschiazzo E."/>
            <person name="Vargas Jentzsch I.M."/>
            <person name="Merkel A."/>
            <person name="Schmitz J."/>
            <person name="Zemann A."/>
            <person name="Churakov G."/>
            <person name="Kriegs J.O."/>
            <person name="Brosius J."/>
            <person name="Murchison E.P."/>
            <person name="Sachidanandam R."/>
            <person name="Smith C."/>
            <person name="Hannon G.J."/>
            <person name="Tsend-Ayush E."/>
            <person name="McMillan D."/>
            <person name="Attenborough R."/>
            <person name="Rens W."/>
            <person name="Ferguson-Smith M."/>
            <person name="Lefevre C.M."/>
            <person name="Sharp J.A."/>
            <person name="Nicholas K.R."/>
            <person name="Ray D.A."/>
            <person name="Kube M."/>
            <person name="Reinhardt R."/>
            <person name="Pringle T.H."/>
            <person name="Taylor J."/>
            <person name="Jones R.C."/>
            <person name="Nixon B."/>
            <person name="Dacheux J.L."/>
            <person name="Niwa H."/>
            <person name="Sekita Y."/>
            <person name="Huang X."/>
            <person name="Stark A."/>
            <person name="Kheradpour P."/>
            <person name="Kellis M."/>
            <person name="Flicek P."/>
            <person name="Chen Y."/>
            <person name="Webber C."/>
            <person name="Hardison R."/>
            <person name="Nelson J."/>
            <person name="Hallsworth-Pepin K."/>
            <person name="Delehaunty K."/>
            <person name="Markovic C."/>
            <person name="Minx P."/>
            <person name="Feng Y."/>
            <person name="Kremitzki C."/>
            <person name="Mitreva M."/>
            <person name="Glasscock J."/>
            <person name="Wylie T."/>
            <person name="Wohldmann P."/>
            <person name="Thiru P."/>
            <person name="Nhan M.N."/>
            <person name="Pohl C.S."/>
            <person name="Smith S.M."/>
            <person name="Hou S."/>
            <person name="Nefedov M."/>
            <person name="de Jong P.J."/>
            <person name="Renfree M.B."/>
            <person name="Mardis E.R."/>
            <person name="Wilson R.K."/>
        </authorList>
    </citation>
    <scope>NUCLEOTIDE SEQUENCE [LARGE SCALE GENOMIC DNA]</scope>
    <source>
        <strain evidence="2 3">Glennie</strain>
    </source>
</reference>
<feature type="transmembrane region" description="Helical" evidence="1">
    <location>
        <begin position="124"/>
        <end position="144"/>
    </location>
</feature>
<name>A0A6I8NT66_ORNAN</name>
<dbReference type="Pfam" id="PF20479">
    <property type="entry name" value="TMEM128"/>
    <property type="match status" value="1"/>
</dbReference>
<dbReference type="Proteomes" id="UP000002279">
    <property type="component" value="Chromosome 4"/>
</dbReference>
<feature type="transmembrane region" description="Helical" evidence="1">
    <location>
        <begin position="61"/>
        <end position="84"/>
    </location>
</feature>
<dbReference type="PANTHER" id="PTHR31134:SF1">
    <property type="entry name" value="TRANSMEMBRANE PROTEIN 128"/>
    <property type="match status" value="1"/>
</dbReference>
<dbReference type="PANTHER" id="PTHR31134">
    <property type="entry name" value="TRANSMEMBRANE PROTEIN 128"/>
    <property type="match status" value="1"/>
</dbReference>
<protein>
    <recommendedName>
        <fullName evidence="4">Transmembrane protein 128</fullName>
    </recommendedName>
</protein>
<reference evidence="2" key="3">
    <citation type="submission" date="2025-09" db="UniProtKB">
        <authorList>
            <consortium name="Ensembl"/>
        </authorList>
    </citation>
    <scope>IDENTIFICATION</scope>
    <source>
        <strain evidence="2">Glennie</strain>
    </source>
</reference>
<dbReference type="OMA" id="KESGWFV"/>
<feature type="transmembrane region" description="Helical" evidence="1">
    <location>
        <begin position="96"/>
        <end position="118"/>
    </location>
</feature>
<evidence type="ECO:0008006" key="4">
    <source>
        <dbReference type="Google" id="ProtNLM"/>
    </source>
</evidence>
<dbReference type="GeneTree" id="ENSGT00390000012901"/>
<gene>
    <name evidence="2" type="primary">TMEM128</name>
</gene>
<dbReference type="FunCoup" id="A0A6I8NT66">
    <property type="interactions" value="110"/>
</dbReference>
<keyword evidence="1" id="KW-1133">Transmembrane helix</keyword>
<evidence type="ECO:0000313" key="3">
    <source>
        <dbReference type="Proteomes" id="UP000002279"/>
    </source>
</evidence>
<accession>A0A6I8NT66</accession>